<keyword evidence="1 7" id="KW-0963">Cytoplasm</keyword>
<evidence type="ECO:0000256" key="1">
    <source>
        <dbReference type="ARBA" id="ARBA00022490"/>
    </source>
</evidence>
<evidence type="ECO:0000256" key="7">
    <source>
        <dbReference type="HAMAP-Rule" id="MF_00607"/>
    </source>
</evidence>
<protein>
    <recommendedName>
        <fullName evidence="7">Ribosomal RNA small subunit methyltransferase A</fullName>
        <ecNumber evidence="7">2.1.1.182</ecNumber>
    </recommendedName>
    <alternativeName>
        <fullName evidence="7">16S rRNA (adenine(1518)-N(6)/adenine(1519)-N(6))-dimethyltransferase</fullName>
    </alternativeName>
    <alternativeName>
        <fullName evidence="7">16S rRNA dimethyladenosine transferase</fullName>
    </alternativeName>
    <alternativeName>
        <fullName evidence="7">16S rRNA dimethylase</fullName>
    </alternativeName>
    <alternativeName>
        <fullName evidence="7">S-adenosylmethionine-6-N', N'-adenosyl(rRNA) dimethyltransferase</fullName>
    </alternativeName>
</protein>
<dbReference type="CDD" id="cd02440">
    <property type="entry name" value="AdoMet_MTases"/>
    <property type="match status" value="1"/>
</dbReference>
<feature type="binding site" evidence="7 8">
    <location>
        <position position="94"/>
    </location>
    <ligand>
        <name>S-adenosyl-L-methionine</name>
        <dbReference type="ChEBI" id="CHEBI:59789"/>
    </ligand>
</feature>
<comment type="function">
    <text evidence="7">Specifically dimethylates two adjacent adenosines (A1518 and A1519) in the loop of a conserved hairpin near the 3'-end of 16S rRNA in the 30S particle. May play a critical role in biogenesis of 30S subunits.</text>
</comment>
<accession>A0ABQ2S0R4</accession>
<dbReference type="Pfam" id="PF00398">
    <property type="entry name" value="RrnaAD"/>
    <property type="match status" value="1"/>
</dbReference>
<dbReference type="Gene3D" id="1.10.8.100">
    <property type="entry name" value="Ribosomal RNA adenine dimethylase-like, domain 2"/>
    <property type="match status" value="1"/>
</dbReference>
<feature type="region of interest" description="Disordered" evidence="9">
    <location>
        <begin position="1"/>
        <end position="43"/>
    </location>
</feature>
<evidence type="ECO:0000256" key="4">
    <source>
        <dbReference type="ARBA" id="ARBA00022679"/>
    </source>
</evidence>
<keyword evidence="3 7" id="KW-0489">Methyltransferase</keyword>
<dbReference type="PROSITE" id="PS01131">
    <property type="entry name" value="RRNA_A_DIMETH"/>
    <property type="match status" value="1"/>
</dbReference>
<dbReference type="Proteomes" id="UP000644548">
    <property type="component" value="Unassembled WGS sequence"/>
</dbReference>
<dbReference type="RefSeq" id="WP_189071757.1">
    <property type="nucleotide sequence ID" value="NZ_BMQN01000001.1"/>
</dbReference>
<dbReference type="PROSITE" id="PS51689">
    <property type="entry name" value="SAM_RNA_A_N6_MT"/>
    <property type="match status" value="1"/>
</dbReference>
<proteinExistence type="inferred from homology"/>
<dbReference type="InterPro" id="IPR020598">
    <property type="entry name" value="rRNA_Ade_methylase_Trfase_N"/>
</dbReference>
<evidence type="ECO:0000256" key="3">
    <source>
        <dbReference type="ARBA" id="ARBA00022603"/>
    </source>
</evidence>
<evidence type="ECO:0000256" key="9">
    <source>
        <dbReference type="SAM" id="MobiDB-lite"/>
    </source>
</evidence>
<dbReference type="GO" id="GO:0008168">
    <property type="term" value="F:methyltransferase activity"/>
    <property type="evidence" value="ECO:0007669"/>
    <property type="project" value="UniProtKB-KW"/>
</dbReference>
<feature type="binding site" evidence="7 8">
    <location>
        <position position="157"/>
    </location>
    <ligand>
        <name>S-adenosyl-L-methionine</name>
        <dbReference type="ChEBI" id="CHEBI:59789"/>
    </ligand>
</feature>
<evidence type="ECO:0000256" key="6">
    <source>
        <dbReference type="ARBA" id="ARBA00022884"/>
    </source>
</evidence>
<sequence>MPRDSRRPARTSDRRPSDRRGPDRRSTDRPADHEERDLSAAPLYSPARVRDLLDRHGLKPTKSLGQNFLIDGNILRAIAEAGGAAPGVPVLEIGPGLGVLTREIASRGTQVTTLEKDERLRPVLAETLDGLDVQVVWGDALDFDYATLPQGTRVIANLPYYITGLLLSRFMRAPGIVSATVLVQKEVGQRLAAQPGQENYGFLSAIAALYGSVQHVRDVPKGAFLPAPDVTSAVIRLDFDRTRPAPEQAFLSFVETALHHRRKTLRNNLRLTGMDGDAIDAALEAAGLRADVRAEDVSLGDLRDMAVKLGVIR</sequence>
<evidence type="ECO:0000256" key="5">
    <source>
        <dbReference type="ARBA" id="ARBA00022691"/>
    </source>
</evidence>
<evidence type="ECO:0000256" key="2">
    <source>
        <dbReference type="ARBA" id="ARBA00022552"/>
    </source>
</evidence>
<evidence type="ECO:0000313" key="11">
    <source>
        <dbReference type="EMBL" id="GGR82834.1"/>
    </source>
</evidence>
<dbReference type="HAMAP" id="MF_00607">
    <property type="entry name" value="16SrRNA_methyltr_A"/>
    <property type="match status" value="1"/>
</dbReference>
<dbReference type="InterPro" id="IPR011530">
    <property type="entry name" value="rRNA_adenine_dimethylase"/>
</dbReference>
<keyword evidence="5 7" id="KW-0949">S-adenosyl-L-methionine</keyword>
<name>A0ABQ2S0R4_9DEIO</name>
<gene>
    <name evidence="7 11" type="primary">rsmA</name>
    <name evidence="7" type="synonym">ksgA</name>
    <name evidence="11" type="ORF">GCM10008960_07330</name>
</gene>
<feature type="domain" description="Ribosomal RNA adenine methylase transferase N-terminal" evidence="10">
    <location>
        <begin position="74"/>
        <end position="241"/>
    </location>
</feature>
<dbReference type="SMART" id="SM00650">
    <property type="entry name" value="rADc"/>
    <property type="match status" value="1"/>
</dbReference>
<feature type="binding site" evidence="7 8">
    <location>
        <position position="115"/>
    </location>
    <ligand>
        <name>S-adenosyl-L-methionine</name>
        <dbReference type="ChEBI" id="CHEBI:59789"/>
    </ligand>
</feature>
<evidence type="ECO:0000256" key="8">
    <source>
        <dbReference type="PROSITE-ProRule" id="PRU01026"/>
    </source>
</evidence>
<organism evidence="11 12">
    <name type="scientific">Deinococcus sedimenti</name>
    <dbReference type="NCBI Taxonomy" id="1867090"/>
    <lineage>
        <taxon>Bacteria</taxon>
        <taxon>Thermotogati</taxon>
        <taxon>Deinococcota</taxon>
        <taxon>Deinococci</taxon>
        <taxon>Deinococcales</taxon>
        <taxon>Deinococcaceae</taxon>
        <taxon>Deinococcus</taxon>
    </lineage>
</organism>
<comment type="subcellular location">
    <subcellularLocation>
        <location evidence="7">Cytoplasm</location>
    </subcellularLocation>
</comment>
<dbReference type="NCBIfam" id="TIGR00755">
    <property type="entry name" value="ksgA"/>
    <property type="match status" value="1"/>
</dbReference>
<keyword evidence="12" id="KW-1185">Reference proteome</keyword>
<feature type="binding site" evidence="7 8">
    <location>
        <position position="67"/>
    </location>
    <ligand>
        <name>S-adenosyl-L-methionine</name>
        <dbReference type="ChEBI" id="CHEBI:59789"/>
    </ligand>
</feature>
<dbReference type="InterPro" id="IPR023165">
    <property type="entry name" value="rRNA_Ade_diMease-like_C"/>
</dbReference>
<evidence type="ECO:0000313" key="12">
    <source>
        <dbReference type="Proteomes" id="UP000644548"/>
    </source>
</evidence>
<dbReference type="InterPro" id="IPR001737">
    <property type="entry name" value="KsgA/Erm"/>
</dbReference>
<comment type="similarity">
    <text evidence="7">Belongs to the class I-like SAM-binding methyltransferase superfamily. rRNA adenine N(6)-methyltransferase family. RsmA subfamily.</text>
</comment>
<dbReference type="Gene3D" id="3.40.50.150">
    <property type="entry name" value="Vaccinia Virus protein VP39"/>
    <property type="match status" value="1"/>
</dbReference>
<feature type="binding site" evidence="7 8">
    <location>
        <position position="69"/>
    </location>
    <ligand>
        <name>S-adenosyl-L-methionine</name>
        <dbReference type="ChEBI" id="CHEBI:59789"/>
    </ligand>
</feature>
<dbReference type="InterPro" id="IPR020596">
    <property type="entry name" value="rRNA_Ade_Mease_Trfase_CS"/>
</dbReference>
<dbReference type="PANTHER" id="PTHR11727:SF7">
    <property type="entry name" value="DIMETHYLADENOSINE TRANSFERASE-RELATED"/>
    <property type="match status" value="1"/>
</dbReference>
<keyword evidence="4 7" id="KW-0808">Transferase</keyword>
<dbReference type="EMBL" id="BMQN01000001">
    <property type="protein sequence ID" value="GGR82834.1"/>
    <property type="molecule type" value="Genomic_DNA"/>
</dbReference>
<comment type="caution">
    <text evidence="11">The sequence shown here is derived from an EMBL/GenBank/DDBJ whole genome shotgun (WGS) entry which is preliminary data.</text>
</comment>
<dbReference type="InterPro" id="IPR029063">
    <property type="entry name" value="SAM-dependent_MTases_sf"/>
</dbReference>
<keyword evidence="2 7" id="KW-0698">rRNA processing</keyword>
<dbReference type="PANTHER" id="PTHR11727">
    <property type="entry name" value="DIMETHYLADENOSINE TRANSFERASE"/>
    <property type="match status" value="1"/>
</dbReference>
<dbReference type="EC" id="2.1.1.182" evidence="7"/>
<keyword evidence="6 7" id="KW-0694">RNA-binding</keyword>
<evidence type="ECO:0000259" key="10">
    <source>
        <dbReference type="SMART" id="SM00650"/>
    </source>
</evidence>
<comment type="catalytic activity">
    <reaction evidence="7">
        <text>adenosine(1518)/adenosine(1519) in 16S rRNA + 4 S-adenosyl-L-methionine = N(6)-dimethyladenosine(1518)/N(6)-dimethyladenosine(1519) in 16S rRNA + 4 S-adenosyl-L-homocysteine + 4 H(+)</text>
        <dbReference type="Rhea" id="RHEA:19609"/>
        <dbReference type="Rhea" id="RHEA-COMP:10232"/>
        <dbReference type="Rhea" id="RHEA-COMP:10233"/>
        <dbReference type="ChEBI" id="CHEBI:15378"/>
        <dbReference type="ChEBI" id="CHEBI:57856"/>
        <dbReference type="ChEBI" id="CHEBI:59789"/>
        <dbReference type="ChEBI" id="CHEBI:74411"/>
        <dbReference type="ChEBI" id="CHEBI:74493"/>
        <dbReference type="EC" id="2.1.1.182"/>
    </reaction>
</comment>
<dbReference type="SUPFAM" id="SSF53335">
    <property type="entry name" value="S-adenosyl-L-methionine-dependent methyltransferases"/>
    <property type="match status" value="1"/>
</dbReference>
<dbReference type="GO" id="GO:0032259">
    <property type="term" value="P:methylation"/>
    <property type="evidence" value="ECO:0007669"/>
    <property type="project" value="UniProtKB-KW"/>
</dbReference>
<feature type="compositionally biased region" description="Basic and acidic residues" evidence="9">
    <location>
        <begin position="1"/>
        <end position="38"/>
    </location>
</feature>
<reference evidence="12" key="1">
    <citation type="journal article" date="2019" name="Int. J. Syst. Evol. Microbiol.">
        <title>The Global Catalogue of Microorganisms (GCM) 10K type strain sequencing project: providing services to taxonomists for standard genome sequencing and annotation.</title>
        <authorList>
            <consortium name="The Broad Institute Genomics Platform"/>
            <consortium name="The Broad Institute Genome Sequencing Center for Infectious Disease"/>
            <person name="Wu L."/>
            <person name="Ma J."/>
        </authorList>
    </citation>
    <scope>NUCLEOTIDE SEQUENCE [LARGE SCALE GENOMIC DNA]</scope>
    <source>
        <strain evidence="12">JCM 31405</strain>
    </source>
</reference>
<feature type="binding site" evidence="7 8">
    <location>
        <position position="139"/>
    </location>
    <ligand>
        <name>S-adenosyl-L-methionine</name>
        <dbReference type="ChEBI" id="CHEBI:59789"/>
    </ligand>
</feature>